<evidence type="ECO:0008006" key="3">
    <source>
        <dbReference type="Google" id="ProtNLM"/>
    </source>
</evidence>
<dbReference type="OrthoDB" id="795527at2"/>
<dbReference type="Proteomes" id="UP000186720">
    <property type="component" value="Unassembled WGS sequence"/>
</dbReference>
<dbReference type="Pfam" id="PF14119">
    <property type="entry name" value="DUF4288"/>
    <property type="match status" value="1"/>
</dbReference>
<comment type="caution">
    <text evidence="1">The sequence shown here is derived from an EMBL/GenBank/DDBJ whole genome shotgun (WGS) entry which is preliminary data.</text>
</comment>
<dbReference type="EMBL" id="MPPL01000001">
    <property type="protein sequence ID" value="OKS84993.1"/>
    <property type="molecule type" value="Genomic_DNA"/>
</dbReference>
<sequence length="111" mass="12759">MNWYVAKVIFRIISNEGNHQAQFDEQLRLISAESKCEAFEKAAKIGRDNENRFLNDAKQTVKWQFVNVAEVKQLAALTDGAELYYNIHKADNADLYMAWANHKAALIELNN</sequence>
<keyword evidence="2" id="KW-1185">Reference proteome</keyword>
<proteinExistence type="predicted"/>
<name>A0A1Q5ZTC8_9SPHI</name>
<evidence type="ECO:0000313" key="1">
    <source>
        <dbReference type="EMBL" id="OKS84993.1"/>
    </source>
</evidence>
<organism evidence="1 2">
    <name type="scientific">Mucilaginibacter polytrichastri</name>
    <dbReference type="NCBI Taxonomy" id="1302689"/>
    <lineage>
        <taxon>Bacteria</taxon>
        <taxon>Pseudomonadati</taxon>
        <taxon>Bacteroidota</taxon>
        <taxon>Sphingobacteriia</taxon>
        <taxon>Sphingobacteriales</taxon>
        <taxon>Sphingobacteriaceae</taxon>
        <taxon>Mucilaginibacter</taxon>
    </lineage>
</organism>
<accession>A0A1Q5ZTC8</accession>
<dbReference type="AlphaFoldDB" id="A0A1Q5ZTC8"/>
<protein>
    <recommendedName>
        <fullName evidence="3">DUF4288 domain-containing protein</fullName>
    </recommendedName>
</protein>
<gene>
    <name evidence="1" type="ORF">RG47T_0431</name>
</gene>
<evidence type="ECO:0000313" key="2">
    <source>
        <dbReference type="Proteomes" id="UP000186720"/>
    </source>
</evidence>
<dbReference type="RefSeq" id="WP_074487773.1">
    <property type="nucleotide sequence ID" value="NZ_FPAM01000001.1"/>
</dbReference>
<reference evidence="1 2" key="1">
    <citation type="submission" date="2016-11" db="EMBL/GenBank/DDBJ databases">
        <title>Whole Genome Sequencing of Mucilaginibacter polytrichastri RG4-7(T) isolated from the moss sample.</title>
        <authorList>
            <person name="Li Y."/>
        </authorList>
    </citation>
    <scope>NUCLEOTIDE SEQUENCE [LARGE SCALE GENOMIC DNA]</scope>
    <source>
        <strain evidence="1 2">RG4-7</strain>
    </source>
</reference>
<dbReference type="InterPro" id="IPR025630">
    <property type="entry name" value="DUF4288"/>
</dbReference>
<dbReference type="STRING" id="1302689.RG47T_0431"/>